<evidence type="ECO:0000256" key="1">
    <source>
        <dbReference type="SAM" id="MobiDB-lite"/>
    </source>
</evidence>
<keyword evidence="4" id="KW-1185">Reference proteome</keyword>
<dbReference type="STRING" id="331657.A0A4U0VRV6"/>
<evidence type="ECO:0000259" key="2">
    <source>
        <dbReference type="Pfam" id="PF20516"/>
    </source>
</evidence>
<dbReference type="InterPro" id="IPR046797">
    <property type="entry name" value="PDDEXK_12"/>
</dbReference>
<dbReference type="Proteomes" id="UP000308768">
    <property type="component" value="Unassembled WGS sequence"/>
</dbReference>
<comment type="caution">
    <text evidence="3">The sequence shown here is derived from an EMBL/GenBank/DDBJ whole genome shotgun (WGS) entry which is preliminary data.</text>
</comment>
<dbReference type="Pfam" id="PF20516">
    <property type="entry name" value="PDDEXK_12"/>
    <property type="match status" value="1"/>
</dbReference>
<reference evidence="3 4" key="1">
    <citation type="submission" date="2017-03" db="EMBL/GenBank/DDBJ databases">
        <title>Genomes of endolithic fungi from Antarctica.</title>
        <authorList>
            <person name="Coleine C."/>
            <person name="Masonjones S."/>
            <person name="Stajich J.E."/>
        </authorList>
    </citation>
    <scope>NUCLEOTIDE SEQUENCE [LARGE SCALE GENOMIC DNA]</scope>
    <source>
        <strain evidence="3 4">CCFEE 5187</strain>
    </source>
</reference>
<protein>
    <recommendedName>
        <fullName evidence="2">PD-(D/E)XK nuclease-like domain-containing protein</fullName>
    </recommendedName>
</protein>
<feature type="region of interest" description="Disordered" evidence="1">
    <location>
        <begin position="97"/>
        <end position="121"/>
    </location>
</feature>
<dbReference type="OrthoDB" id="4161186at2759"/>
<proteinExistence type="predicted"/>
<dbReference type="AlphaFoldDB" id="A0A4U0VRV6"/>
<evidence type="ECO:0000313" key="4">
    <source>
        <dbReference type="Proteomes" id="UP000308768"/>
    </source>
</evidence>
<accession>A0A4U0VRV6</accession>
<name>A0A4U0VRV6_9PEZI</name>
<evidence type="ECO:0000313" key="3">
    <source>
        <dbReference type="EMBL" id="TKA52300.1"/>
    </source>
</evidence>
<feature type="compositionally biased region" description="Low complexity" evidence="1">
    <location>
        <begin position="109"/>
        <end position="121"/>
    </location>
</feature>
<sequence length="462" mass="51142">MAKCEASDTTLHHVVNRWLVDVRSCYDPDSALETCSLSSPTISASFFAHLPPSLLASLQRKRFHSVAFKMEYPTEDTRSITSASTSQASRRIPTLDFANRVIQEPTPPSKRSTASRSPSPTRKLLTLLEQARPSVNFSQPDGAVAQPQRVVELRKWLSTDLGVGVIPRALKERLRAADPDGFDDVPSSAYMHNDLMTPVEVDRLWEQTRLIYRDARRCNNRRKDESAWVDVVRTVLRTPGAGAGADPTLEMFEIESIQTQQIDPNLLPDLHNRAISTAKKADLALAFSPDDSTVAKALRSASASRPGGTTFSQMMDAYTSTVPLVCGIEVKEAGGDNNEALLQLGIWTAAGLEKLKGLCGGEVPAGGLYPFMGWTVVGHEWKLHLSWMEEESGRILIVGPFSPLTTGTSTYFDIFKLLELACRLRRWLAERYWPWLSSEVLRMDGQQSTLEQQASSISINPP</sequence>
<organism evidence="3 4">
    <name type="scientific">Cryomyces minteri</name>
    <dbReference type="NCBI Taxonomy" id="331657"/>
    <lineage>
        <taxon>Eukaryota</taxon>
        <taxon>Fungi</taxon>
        <taxon>Dikarya</taxon>
        <taxon>Ascomycota</taxon>
        <taxon>Pezizomycotina</taxon>
        <taxon>Dothideomycetes</taxon>
        <taxon>Dothideomycetes incertae sedis</taxon>
        <taxon>Cryomyces</taxon>
    </lineage>
</organism>
<gene>
    <name evidence="3" type="ORF">B0A49_12143</name>
</gene>
<feature type="domain" description="PD-(D/E)XK nuclease-like" evidence="2">
    <location>
        <begin position="190"/>
        <end position="433"/>
    </location>
</feature>
<dbReference type="EMBL" id="NAJN01002467">
    <property type="protein sequence ID" value="TKA52300.1"/>
    <property type="molecule type" value="Genomic_DNA"/>
</dbReference>